<gene>
    <name evidence="1" type="ordered locus">MAV_1799</name>
</gene>
<dbReference type="KEGG" id="mav:MAV_1799"/>
<name>A0A0H2ZWT1_MYCA1</name>
<dbReference type="AlphaFoldDB" id="A0A0H2ZWT1"/>
<reference evidence="1 2" key="1">
    <citation type="submission" date="2006-10" db="EMBL/GenBank/DDBJ databases">
        <authorList>
            <person name="Fleischmann R.D."/>
            <person name="Dodson R.J."/>
            <person name="Haft D.H."/>
            <person name="Merkel J.S."/>
            <person name="Nelson W.C."/>
            <person name="Fraser C.M."/>
        </authorList>
    </citation>
    <scope>NUCLEOTIDE SEQUENCE [LARGE SCALE GENOMIC DNA]</scope>
    <source>
        <strain evidence="1 2">104</strain>
    </source>
</reference>
<sequence>MDLRRTRGAWWAGRLEYDADHLDDASRDINAMIGTTNG</sequence>
<protein>
    <submittedName>
        <fullName evidence="1">Uncharacterized protein</fullName>
    </submittedName>
</protein>
<organism evidence="1 2">
    <name type="scientific">Mycobacterium avium (strain 104)</name>
    <dbReference type="NCBI Taxonomy" id="243243"/>
    <lineage>
        <taxon>Bacteria</taxon>
        <taxon>Bacillati</taxon>
        <taxon>Actinomycetota</taxon>
        <taxon>Actinomycetes</taxon>
        <taxon>Mycobacteriales</taxon>
        <taxon>Mycobacteriaceae</taxon>
        <taxon>Mycobacterium</taxon>
        <taxon>Mycobacterium avium complex (MAC)</taxon>
    </lineage>
</organism>
<dbReference type="HOGENOM" id="CLU_3330336_0_0_11"/>
<proteinExistence type="predicted"/>
<dbReference type="EMBL" id="CP000479">
    <property type="protein sequence ID" value="ABK66850.1"/>
    <property type="molecule type" value="Genomic_DNA"/>
</dbReference>
<accession>A0A0H2ZWT1</accession>
<dbReference type="Proteomes" id="UP000001574">
    <property type="component" value="Chromosome"/>
</dbReference>
<evidence type="ECO:0000313" key="1">
    <source>
        <dbReference type="EMBL" id="ABK66850.1"/>
    </source>
</evidence>
<evidence type="ECO:0000313" key="2">
    <source>
        <dbReference type="Proteomes" id="UP000001574"/>
    </source>
</evidence>